<keyword evidence="1" id="KW-0472">Membrane</keyword>
<gene>
    <name evidence="2" type="ORF">CA834_05605</name>
</gene>
<evidence type="ECO:0000256" key="1">
    <source>
        <dbReference type="SAM" id="Phobius"/>
    </source>
</evidence>
<dbReference type="OrthoDB" id="840364at2"/>
<keyword evidence="1" id="KW-0812">Transmembrane</keyword>
<protein>
    <recommendedName>
        <fullName evidence="4">DUF4199 domain-containing protein</fullName>
    </recommendedName>
</protein>
<accession>A0A265UXR1</accession>
<organism evidence="2 3">
    <name type="scientific">Winogradskyella aurantia</name>
    <dbReference type="NCBI Taxonomy" id="1915063"/>
    <lineage>
        <taxon>Bacteria</taxon>
        <taxon>Pseudomonadati</taxon>
        <taxon>Bacteroidota</taxon>
        <taxon>Flavobacteriia</taxon>
        <taxon>Flavobacteriales</taxon>
        <taxon>Flavobacteriaceae</taxon>
        <taxon>Winogradskyella</taxon>
    </lineage>
</organism>
<dbReference type="Proteomes" id="UP000216840">
    <property type="component" value="Unassembled WGS sequence"/>
</dbReference>
<evidence type="ECO:0008006" key="4">
    <source>
        <dbReference type="Google" id="ProtNLM"/>
    </source>
</evidence>
<feature type="transmembrane region" description="Helical" evidence="1">
    <location>
        <begin position="83"/>
        <end position="109"/>
    </location>
</feature>
<comment type="caution">
    <text evidence="2">The sequence shown here is derived from an EMBL/GenBank/DDBJ whole genome shotgun (WGS) entry which is preliminary data.</text>
</comment>
<keyword evidence="3" id="KW-1185">Reference proteome</keyword>
<dbReference type="AlphaFoldDB" id="A0A265UXR1"/>
<keyword evidence="1" id="KW-1133">Transmembrane helix</keyword>
<dbReference type="RefSeq" id="WP_094967683.1">
    <property type="nucleotide sequence ID" value="NZ_NGJN01000002.1"/>
</dbReference>
<name>A0A265UXR1_9FLAO</name>
<proteinExistence type="predicted"/>
<reference evidence="2 3" key="1">
    <citation type="submission" date="2017-05" db="EMBL/GenBank/DDBJ databases">
        <title>The draft genome sequence of Idiomarina salinarum WNB302.</title>
        <authorList>
            <person name="Sun Y."/>
            <person name="Chen B."/>
            <person name="Du Z."/>
        </authorList>
    </citation>
    <scope>NUCLEOTIDE SEQUENCE [LARGE SCALE GENOMIC DNA]</scope>
    <source>
        <strain evidence="2 3">WNB302</strain>
    </source>
</reference>
<evidence type="ECO:0000313" key="2">
    <source>
        <dbReference type="EMBL" id="OZV70094.1"/>
    </source>
</evidence>
<feature type="transmembrane region" description="Helical" evidence="1">
    <location>
        <begin position="6"/>
        <end position="29"/>
    </location>
</feature>
<feature type="transmembrane region" description="Helical" evidence="1">
    <location>
        <begin position="41"/>
        <end position="63"/>
    </location>
</feature>
<evidence type="ECO:0000313" key="3">
    <source>
        <dbReference type="Proteomes" id="UP000216840"/>
    </source>
</evidence>
<sequence length="114" mass="12364">MKKFLTFVLIITLGYFLTILGPWYLIALAGFLGGLALKNQWIGFLIGFLAGFFLWVVQVWLMTNASNSDLPERLAQLFGLPNTSLLVISSALVGGLVTGFGAVTGVNLIKTLKK</sequence>
<dbReference type="EMBL" id="NGJN01000002">
    <property type="protein sequence ID" value="OZV70094.1"/>
    <property type="molecule type" value="Genomic_DNA"/>
</dbReference>